<dbReference type="InterPro" id="IPR052031">
    <property type="entry name" value="Membrane_Transporter-Flippase"/>
</dbReference>
<dbReference type="InterPro" id="IPR002528">
    <property type="entry name" value="MATE_fam"/>
</dbReference>
<evidence type="ECO:0000256" key="6">
    <source>
        <dbReference type="ARBA" id="ARBA00023136"/>
    </source>
</evidence>
<comment type="caution">
    <text evidence="9">The sequence shown here is derived from an EMBL/GenBank/DDBJ whole genome shotgun (WGS) entry which is preliminary data.</text>
</comment>
<evidence type="ECO:0000256" key="7">
    <source>
        <dbReference type="SAM" id="MobiDB-lite"/>
    </source>
</evidence>
<dbReference type="CDD" id="cd13138">
    <property type="entry name" value="MATE_yoeA_like"/>
    <property type="match status" value="1"/>
</dbReference>
<evidence type="ECO:0000256" key="5">
    <source>
        <dbReference type="ARBA" id="ARBA00022989"/>
    </source>
</evidence>
<feature type="transmembrane region" description="Helical" evidence="8">
    <location>
        <begin position="410"/>
        <end position="431"/>
    </location>
</feature>
<dbReference type="InterPro" id="IPR048279">
    <property type="entry name" value="MdtK-like"/>
</dbReference>
<keyword evidence="5 8" id="KW-1133">Transmembrane helix</keyword>
<feature type="transmembrane region" description="Helical" evidence="8">
    <location>
        <begin position="78"/>
        <end position="110"/>
    </location>
</feature>
<accession>A6BJ03</accession>
<name>A6BJ03_9FIRM</name>
<feature type="transmembrane region" description="Helical" evidence="8">
    <location>
        <begin position="379"/>
        <end position="398"/>
    </location>
</feature>
<feature type="transmembrane region" description="Helical" evidence="8">
    <location>
        <begin position="165"/>
        <end position="186"/>
    </location>
</feature>
<evidence type="ECO:0000313" key="10">
    <source>
        <dbReference type="Proteomes" id="UP000004016"/>
    </source>
</evidence>
<comment type="subcellular location">
    <subcellularLocation>
        <location evidence="1">Cell membrane</location>
        <topology evidence="1">Multi-pass membrane protein</topology>
    </subcellularLocation>
</comment>
<feature type="transmembrane region" description="Helical" evidence="8">
    <location>
        <begin position="443"/>
        <end position="463"/>
    </location>
</feature>
<feature type="transmembrane region" description="Helical" evidence="8">
    <location>
        <begin position="265"/>
        <end position="288"/>
    </location>
</feature>
<keyword evidence="4 8" id="KW-0812">Transmembrane</keyword>
<dbReference type="HOGENOM" id="CLU_012893_5_0_9"/>
<dbReference type="EMBL" id="AAXB02000014">
    <property type="protein sequence ID" value="EDM62336.1"/>
    <property type="molecule type" value="Genomic_DNA"/>
</dbReference>
<dbReference type="GO" id="GO:0005886">
    <property type="term" value="C:plasma membrane"/>
    <property type="evidence" value="ECO:0007669"/>
    <property type="project" value="UniProtKB-SubCell"/>
</dbReference>
<feature type="transmembrane region" description="Helical" evidence="8">
    <location>
        <begin position="218"/>
        <end position="244"/>
    </location>
</feature>
<dbReference type="GO" id="GO:0042910">
    <property type="term" value="F:xenobiotic transmembrane transporter activity"/>
    <property type="evidence" value="ECO:0007669"/>
    <property type="project" value="InterPro"/>
</dbReference>
<keyword evidence="6 8" id="KW-0472">Membrane</keyword>
<proteinExistence type="predicted"/>
<evidence type="ECO:0000256" key="2">
    <source>
        <dbReference type="ARBA" id="ARBA00022448"/>
    </source>
</evidence>
<dbReference type="PANTHER" id="PTHR43549">
    <property type="entry name" value="MULTIDRUG RESISTANCE PROTEIN YPNP-RELATED"/>
    <property type="match status" value="1"/>
</dbReference>
<evidence type="ECO:0000256" key="4">
    <source>
        <dbReference type="ARBA" id="ARBA00022692"/>
    </source>
</evidence>
<dbReference type="PIRSF" id="PIRSF006603">
    <property type="entry name" value="DinF"/>
    <property type="match status" value="1"/>
</dbReference>
<reference evidence="9 10" key="2">
    <citation type="submission" date="2007-04" db="EMBL/GenBank/DDBJ databases">
        <title>Draft genome sequence of Dorea longicatena (DSM 13814).</title>
        <authorList>
            <person name="Sudarsanam P."/>
            <person name="Ley R."/>
            <person name="Guruge J."/>
            <person name="Turnbaugh P.J."/>
            <person name="Mahowald M."/>
            <person name="Liep D."/>
            <person name="Gordon J."/>
        </authorList>
    </citation>
    <scope>NUCLEOTIDE SEQUENCE [LARGE SCALE GENOMIC DNA]</scope>
    <source>
        <strain evidence="9 10">DSM 13814</strain>
    </source>
</reference>
<dbReference type="PANTHER" id="PTHR43549:SF3">
    <property type="entry name" value="MULTIDRUG RESISTANCE PROTEIN YPNP-RELATED"/>
    <property type="match status" value="1"/>
</dbReference>
<dbReference type="GO" id="GO:0015297">
    <property type="term" value="F:antiporter activity"/>
    <property type="evidence" value="ECO:0007669"/>
    <property type="project" value="InterPro"/>
</dbReference>
<evidence type="ECO:0000256" key="3">
    <source>
        <dbReference type="ARBA" id="ARBA00022475"/>
    </source>
</evidence>
<feature type="transmembrane region" description="Helical" evidence="8">
    <location>
        <begin position="346"/>
        <end position="367"/>
    </location>
</feature>
<sequence length="474" mass="52384">MKGKNTPEKTKNVEKAREEQKMGEKTIEKNAITEGVIWKQLLIFFFPIMLGTLIQQLYTTVDTIIVGRFVGKAALASVGGPAAVLSTIVVTFFNGLANGAAVIIAQYYGAKDRKSLHVGLHTAYLFSIVISLIVSLVGTVLTPWLLTIMNTPQDMMADSTIYLRIYFMGILFTLVYNMGAAIMRAVGDSRRPLLYLLVCCVMNIILDIVMVVGMKMGIAGAALATVISQCVSAILVTWSLTRAYDAMKLKFRELRMDARVLKKELKIGVPGALQACAYGVTNVVIQASVNSFGTDTAAGWAAYGKLDLIFWTVSSALGAAVTTFAGQNYGAGKMDRVYKSIRVNVVISYIFTGAIIVILFVFCEPLYHMFTTDPKVIKIGVYMLRFLIPSYLLSVLLENLSGGLRGLGDVFWPTVFTFGGLFFVRLPWIMILTKIHHEVEVLLISYPLAWGGTLLCLIPYYFWRKKKRMKLAGR</sequence>
<dbReference type="eggNOG" id="COG0534">
    <property type="taxonomic scope" value="Bacteria"/>
</dbReference>
<dbReference type="Proteomes" id="UP000004016">
    <property type="component" value="Unassembled WGS sequence"/>
</dbReference>
<feature type="region of interest" description="Disordered" evidence="7">
    <location>
        <begin position="1"/>
        <end position="21"/>
    </location>
</feature>
<feature type="transmembrane region" description="Helical" evidence="8">
    <location>
        <begin position="122"/>
        <end position="145"/>
    </location>
</feature>
<dbReference type="AlphaFoldDB" id="A6BJ03"/>
<dbReference type="Pfam" id="PF01554">
    <property type="entry name" value="MatE"/>
    <property type="match status" value="2"/>
</dbReference>
<keyword evidence="2" id="KW-0813">Transport</keyword>
<evidence type="ECO:0000256" key="8">
    <source>
        <dbReference type="SAM" id="Phobius"/>
    </source>
</evidence>
<organism evidence="9 10">
    <name type="scientific">Dorea longicatena DSM 13814</name>
    <dbReference type="NCBI Taxonomy" id="411462"/>
    <lineage>
        <taxon>Bacteria</taxon>
        <taxon>Bacillati</taxon>
        <taxon>Bacillota</taxon>
        <taxon>Clostridia</taxon>
        <taxon>Lachnospirales</taxon>
        <taxon>Lachnospiraceae</taxon>
        <taxon>Dorea</taxon>
    </lineage>
</organism>
<keyword evidence="3" id="KW-1003">Cell membrane</keyword>
<gene>
    <name evidence="9" type="ORF">DORLON_02291</name>
</gene>
<reference evidence="9 10" key="1">
    <citation type="submission" date="2007-03" db="EMBL/GenBank/DDBJ databases">
        <authorList>
            <person name="Fulton L."/>
            <person name="Clifton S."/>
            <person name="Fulton B."/>
            <person name="Xu J."/>
            <person name="Minx P."/>
            <person name="Pepin K.H."/>
            <person name="Johnson M."/>
            <person name="Thiruvilangam P."/>
            <person name="Bhonagiri V."/>
            <person name="Nash W.E."/>
            <person name="Mardis E.R."/>
            <person name="Wilson R.K."/>
        </authorList>
    </citation>
    <scope>NUCLEOTIDE SEQUENCE [LARGE SCALE GENOMIC DNA]</scope>
    <source>
        <strain evidence="9 10">DSM 13814</strain>
    </source>
</reference>
<feature type="transmembrane region" description="Helical" evidence="8">
    <location>
        <begin position="193"/>
        <end position="212"/>
    </location>
</feature>
<feature type="transmembrane region" description="Helical" evidence="8">
    <location>
        <begin position="308"/>
        <end position="326"/>
    </location>
</feature>
<evidence type="ECO:0000313" key="9">
    <source>
        <dbReference type="EMBL" id="EDM62336.1"/>
    </source>
</evidence>
<protein>
    <submittedName>
        <fullName evidence="9">MATE efflux family protein</fullName>
    </submittedName>
</protein>
<feature type="transmembrane region" description="Helical" evidence="8">
    <location>
        <begin position="41"/>
        <end position="58"/>
    </location>
</feature>
<evidence type="ECO:0000256" key="1">
    <source>
        <dbReference type="ARBA" id="ARBA00004651"/>
    </source>
</evidence>
<dbReference type="NCBIfam" id="TIGR00797">
    <property type="entry name" value="matE"/>
    <property type="match status" value="1"/>
</dbReference>